<comment type="caution">
    <text evidence="12">Lacks conserved residue(s) required for the propagation of feature annotation.</text>
</comment>
<dbReference type="EC" id="2.7.1.15" evidence="2 12"/>
<dbReference type="InterPro" id="IPR011877">
    <property type="entry name" value="Ribokinase"/>
</dbReference>
<comment type="subunit">
    <text evidence="12">Homodimer.</text>
</comment>
<dbReference type="GO" id="GO:0019303">
    <property type="term" value="P:D-ribose catabolic process"/>
    <property type="evidence" value="ECO:0007669"/>
    <property type="project" value="UniProtKB-UniRule"/>
</dbReference>
<evidence type="ECO:0000256" key="3">
    <source>
        <dbReference type="ARBA" id="ARBA00016943"/>
    </source>
</evidence>
<feature type="binding site" evidence="12">
    <location>
        <position position="305"/>
    </location>
    <ligand>
        <name>K(+)</name>
        <dbReference type="ChEBI" id="CHEBI:29103"/>
    </ligand>
</feature>
<feature type="binding site" evidence="12">
    <location>
        <begin position="270"/>
        <end position="271"/>
    </location>
    <ligand>
        <name>ATP</name>
        <dbReference type="ChEBI" id="CHEBI:30616"/>
    </ligand>
</feature>
<evidence type="ECO:0000259" key="13">
    <source>
        <dbReference type="Pfam" id="PF00294"/>
    </source>
</evidence>
<evidence type="ECO:0000256" key="2">
    <source>
        <dbReference type="ARBA" id="ARBA00012035"/>
    </source>
</evidence>
<dbReference type="Proteomes" id="UP000046392">
    <property type="component" value="Unplaced"/>
</dbReference>
<dbReference type="InterPro" id="IPR029056">
    <property type="entry name" value="Ribokinase-like"/>
</dbReference>
<proteinExistence type="inferred from homology"/>
<feature type="binding site" evidence="12">
    <location>
        <begin position="26"/>
        <end position="28"/>
    </location>
    <ligand>
        <name>substrate</name>
    </ligand>
</feature>
<dbReference type="InterPro" id="IPR011611">
    <property type="entry name" value="PfkB_dom"/>
</dbReference>
<dbReference type="CDD" id="cd01174">
    <property type="entry name" value="ribokinase"/>
    <property type="match status" value="1"/>
</dbReference>
<comment type="catalytic activity">
    <reaction evidence="12">
        <text>D-ribose + ATP = D-ribose 5-phosphate + ADP + H(+)</text>
        <dbReference type="Rhea" id="RHEA:13697"/>
        <dbReference type="ChEBI" id="CHEBI:15378"/>
        <dbReference type="ChEBI" id="CHEBI:30616"/>
        <dbReference type="ChEBI" id="CHEBI:47013"/>
        <dbReference type="ChEBI" id="CHEBI:78346"/>
        <dbReference type="ChEBI" id="CHEBI:456216"/>
        <dbReference type="EC" id="2.7.1.15"/>
    </reaction>
</comment>
<dbReference type="PROSITE" id="PS00584">
    <property type="entry name" value="PFKB_KINASES_2"/>
    <property type="match status" value="1"/>
</dbReference>
<name>A0A0N5C775_STREA</name>
<keyword evidence="14" id="KW-1185">Reference proteome</keyword>
<dbReference type="UniPathway" id="UPA00916">
    <property type="reaction ID" value="UER00889"/>
</dbReference>
<evidence type="ECO:0000256" key="4">
    <source>
        <dbReference type="ARBA" id="ARBA00022679"/>
    </source>
</evidence>
<dbReference type="InterPro" id="IPR002173">
    <property type="entry name" value="Carboh/pur_kinase_PfkB_CS"/>
</dbReference>
<evidence type="ECO:0000313" key="14">
    <source>
        <dbReference type="Proteomes" id="UP000046392"/>
    </source>
</evidence>
<evidence type="ECO:0000256" key="1">
    <source>
        <dbReference type="ARBA" id="ARBA00005380"/>
    </source>
</evidence>
<keyword evidence="9 12" id="KW-0460">Magnesium</keyword>
<keyword evidence="5 12" id="KW-0479">Metal-binding</keyword>
<dbReference type="WBParaSite" id="SPAL_0001378900.1">
    <property type="protein sequence ID" value="SPAL_0001378900.1"/>
    <property type="gene ID" value="SPAL_0001378900"/>
</dbReference>
<evidence type="ECO:0000256" key="5">
    <source>
        <dbReference type="ARBA" id="ARBA00022723"/>
    </source>
</evidence>
<feature type="binding site" evidence="12">
    <location>
        <position position="200"/>
    </location>
    <ligand>
        <name>ATP</name>
        <dbReference type="ChEBI" id="CHEBI:30616"/>
    </ligand>
</feature>
<feature type="binding site" evidence="12">
    <location>
        <position position="307"/>
    </location>
    <ligand>
        <name>K(+)</name>
        <dbReference type="ChEBI" id="CHEBI:29103"/>
    </ligand>
</feature>
<feature type="binding site" evidence="12">
    <location>
        <position position="311"/>
    </location>
    <ligand>
        <name>K(+)</name>
        <dbReference type="ChEBI" id="CHEBI:29103"/>
    </ligand>
</feature>
<comment type="similarity">
    <text evidence="1">Belongs to the carbohydrate kinase pfkB family.</text>
</comment>
<dbReference type="STRING" id="174720.A0A0N5C775"/>
<evidence type="ECO:0000313" key="15">
    <source>
        <dbReference type="WBParaSite" id="SPAL_0001378900.1"/>
    </source>
</evidence>
<feature type="binding site" evidence="12">
    <location>
        <begin position="54"/>
        <end position="58"/>
    </location>
    <ligand>
        <name>substrate</name>
    </ligand>
</feature>
<comment type="similarity">
    <text evidence="12">Belongs to the carbohydrate kinase PfkB family. Ribokinase subfamily.</text>
</comment>
<evidence type="ECO:0000256" key="10">
    <source>
        <dbReference type="ARBA" id="ARBA00022958"/>
    </source>
</evidence>
<evidence type="ECO:0000256" key="6">
    <source>
        <dbReference type="ARBA" id="ARBA00022741"/>
    </source>
</evidence>
<dbReference type="HAMAP" id="MF_01987">
    <property type="entry name" value="Ribokinase"/>
    <property type="match status" value="1"/>
</dbReference>
<feature type="binding site" evidence="12">
    <location>
        <position position="302"/>
    </location>
    <ligand>
        <name>K(+)</name>
        <dbReference type="ChEBI" id="CHEBI:29103"/>
    </ligand>
</feature>
<feature type="binding site" evidence="12">
    <location>
        <position position="265"/>
    </location>
    <ligand>
        <name>K(+)</name>
        <dbReference type="ChEBI" id="CHEBI:29103"/>
    </ligand>
</feature>
<dbReference type="GO" id="GO:0005829">
    <property type="term" value="C:cytosol"/>
    <property type="evidence" value="ECO:0007669"/>
    <property type="project" value="TreeGrafter"/>
</dbReference>
<dbReference type="InterPro" id="IPR002139">
    <property type="entry name" value="Ribo/fructo_kinase"/>
</dbReference>
<comment type="activity regulation">
    <text evidence="12">Activated by a monovalent cation that binds near, but not in, the active site. The most likely occupant of the site in vivo is potassium. Ion binding induces a conformational change that may alter substrate affinity.</text>
</comment>
<dbReference type="PRINTS" id="PR00990">
    <property type="entry name" value="RIBOKINASE"/>
</dbReference>
<feature type="domain" description="Carbohydrate kinase PfkB" evidence="13">
    <location>
        <begin position="18"/>
        <end position="314"/>
    </location>
</feature>
<dbReference type="GO" id="GO:0004747">
    <property type="term" value="F:ribokinase activity"/>
    <property type="evidence" value="ECO:0007669"/>
    <property type="project" value="UniProtKB-UniRule"/>
</dbReference>
<comment type="cofactor">
    <cofactor evidence="12">
        <name>Mg(2+)</name>
        <dbReference type="ChEBI" id="CHEBI:18420"/>
    </cofactor>
    <text evidence="12">Requires a divalent cation, most likely magnesium in vivo, as an electrophilic catalyst to aid phosphoryl group transfer. It is the chelate of the metal and the nucleotide that is the actual substrate.</text>
</comment>
<dbReference type="GO" id="GO:0005524">
    <property type="term" value="F:ATP binding"/>
    <property type="evidence" value="ECO:0007669"/>
    <property type="project" value="UniProtKB-UniRule"/>
</dbReference>
<evidence type="ECO:0000256" key="11">
    <source>
        <dbReference type="ARBA" id="ARBA00023277"/>
    </source>
</evidence>
<comment type="subcellular location">
    <subcellularLocation>
        <location evidence="12">Cytoplasm</location>
    </subcellularLocation>
    <subcellularLocation>
        <location evidence="12">Nucleus</location>
    </subcellularLocation>
</comment>
<evidence type="ECO:0000256" key="8">
    <source>
        <dbReference type="ARBA" id="ARBA00022840"/>
    </source>
</evidence>
<protein>
    <recommendedName>
        <fullName evidence="3 12">Ribokinase</fullName>
        <shortName evidence="12">RK</shortName>
        <ecNumber evidence="2 12">2.7.1.15</ecNumber>
    </recommendedName>
</protein>
<dbReference type="Pfam" id="PF00294">
    <property type="entry name" value="PfkB"/>
    <property type="match status" value="1"/>
</dbReference>
<dbReference type="Gene3D" id="3.40.1190.20">
    <property type="match status" value="1"/>
</dbReference>
<comment type="function">
    <text evidence="12">Catalyzes the phosphorylation of ribose at O-5 in a reaction requiring ATP and magnesium. The resulting D-ribose-5-phosphate can then be used either for sythesis of nucleotides, histidine, and tryptophan, or as a component of the pentose phosphate pathway.</text>
</comment>
<keyword evidence="6 12" id="KW-0547">Nucleotide-binding</keyword>
<evidence type="ECO:0000256" key="12">
    <source>
        <dbReference type="HAMAP-Rule" id="MF_03215"/>
    </source>
</evidence>
<keyword evidence="12" id="KW-0963">Cytoplasm</keyword>
<dbReference type="PANTHER" id="PTHR10584">
    <property type="entry name" value="SUGAR KINASE"/>
    <property type="match status" value="1"/>
</dbReference>
<feature type="binding site" evidence="12">
    <location>
        <position position="267"/>
    </location>
    <ligand>
        <name>K(+)</name>
        <dbReference type="ChEBI" id="CHEBI:29103"/>
    </ligand>
</feature>
<comment type="pathway">
    <text evidence="12">Carbohydrate metabolism; D-ribose degradation; D-ribose 5-phosphate from beta-D-ribopyranose: step 2/2.</text>
</comment>
<evidence type="ECO:0000256" key="7">
    <source>
        <dbReference type="ARBA" id="ARBA00022777"/>
    </source>
</evidence>
<sequence>MRSYFYRKFFRQDMASPQIIVVGSIITDLISYTDVFPKPGESKRGSNFKFNCGGKGANQAVSAAKLGSNVKMIACIGDDIFGKENVIKIKESGVNVDGVLICKENRTGVASIMIDKNGENITVVNLGANLLMNVDKIRQIEDEIRKSSLVMLQNGISREGILECMRIAQRNNVQVLYNGAPGIRDLDQEYLQLTDYFVVNENEAECLSPVPLTSDNDFIMCAMKLIKIVKKAVIITRGSKSTIVAIKDGNIECCQIMNDKVKAIDTNGAGDCFCGAFAHAIITNKFTIKDGVFFASKAAALSVQKTGTQTSYPTIDEVNQILQII</sequence>
<keyword evidence="8 12" id="KW-0067">ATP-binding</keyword>
<dbReference type="PANTHER" id="PTHR10584:SF166">
    <property type="entry name" value="RIBOKINASE"/>
    <property type="match status" value="1"/>
</dbReference>
<evidence type="ECO:0000256" key="9">
    <source>
        <dbReference type="ARBA" id="ARBA00022842"/>
    </source>
</evidence>
<feature type="active site" description="Proton acceptor" evidence="12">
    <location>
        <position position="271"/>
    </location>
</feature>
<keyword evidence="7 12" id="KW-0418">Kinase</keyword>
<feature type="binding site" evidence="12">
    <location>
        <position position="271"/>
    </location>
    <ligand>
        <name>substrate</name>
    </ligand>
</feature>
<dbReference type="SUPFAM" id="SSF53613">
    <property type="entry name" value="Ribokinase-like"/>
    <property type="match status" value="1"/>
</dbReference>
<keyword evidence="10 12" id="KW-0630">Potassium</keyword>
<organism evidence="14 15">
    <name type="scientific">Strongyloides papillosus</name>
    <name type="common">Intestinal threadworm</name>
    <dbReference type="NCBI Taxonomy" id="174720"/>
    <lineage>
        <taxon>Eukaryota</taxon>
        <taxon>Metazoa</taxon>
        <taxon>Ecdysozoa</taxon>
        <taxon>Nematoda</taxon>
        <taxon>Chromadorea</taxon>
        <taxon>Rhabditida</taxon>
        <taxon>Tylenchina</taxon>
        <taxon>Panagrolaimomorpha</taxon>
        <taxon>Strongyloidoidea</taxon>
        <taxon>Strongyloididae</taxon>
        <taxon>Strongyloides</taxon>
    </lineage>
</organism>
<keyword evidence="12" id="KW-0539">Nucleus</keyword>
<reference evidence="15" key="1">
    <citation type="submission" date="2017-02" db="UniProtKB">
        <authorList>
            <consortium name="WormBaseParasite"/>
        </authorList>
    </citation>
    <scope>IDENTIFICATION</scope>
</reference>
<dbReference type="AlphaFoldDB" id="A0A0N5C775"/>
<dbReference type="GO" id="GO:0005634">
    <property type="term" value="C:nucleus"/>
    <property type="evidence" value="ECO:0007669"/>
    <property type="project" value="UniProtKB-SubCell"/>
</dbReference>
<dbReference type="GO" id="GO:0046872">
    <property type="term" value="F:metal ion binding"/>
    <property type="evidence" value="ECO:0007669"/>
    <property type="project" value="UniProtKB-KW"/>
</dbReference>
<keyword evidence="4 12" id="KW-0808">Transferase</keyword>
<keyword evidence="11 12" id="KW-0119">Carbohydrate metabolism</keyword>
<accession>A0A0N5C775</accession>